<evidence type="ECO:0008006" key="3">
    <source>
        <dbReference type="Google" id="ProtNLM"/>
    </source>
</evidence>
<dbReference type="Proteomes" id="UP000618733">
    <property type="component" value="Unassembled WGS sequence"/>
</dbReference>
<dbReference type="EMBL" id="JAEHOI010000007">
    <property type="protein sequence ID" value="MBK0422064.1"/>
    <property type="molecule type" value="Genomic_DNA"/>
</dbReference>
<reference evidence="1" key="1">
    <citation type="submission" date="2020-12" db="EMBL/GenBank/DDBJ databases">
        <title>Leucobacter sp. CAS2, isolated from Chromium sludge.</title>
        <authorList>
            <person name="Xu Z."/>
        </authorList>
    </citation>
    <scope>NUCLEOTIDE SEQUENCE</scope>
    <source>
        <strain evidence="1">CSA2</strain>
    </source>
</reference>
<gene>
    <name evidence="1" type="ORF">JD292_08250</name>
</gene>
<organism evidence="1 2">
    <name type="scientific">Leucobacter edaphi</name>
    <dbReference type="NCBI Taxonomy" id="2796472"/>
    <lineage>
        <taxon>Bacteria</taxon>
        <taxon>Bacillati</taxon>
        <taxon>Actinomycetota</taxon>
        <taxon>Actinomycetes</taxon>
        <taxon>Micrococcales</taxon>
        <taxon>Microbacteriaceae</taxon>
        <taxon>Leucobacter</taxon>
    </lineage>
</organism>
<dbReference type="AlphaFoldDB" id="A0A934QEN0"/>
<keyword evidence="2" id="KW-1185">Reference proteome</keyword>
<evidence type="ECO:0000313" key="2">
    <source>
        <dbReference type="Proteomes" id="UP000618733"/>
    </source>
</evidence>
<sequence length="318" mass="35229">MTEVEEWWNSLGPSHQAALLRADPLRLGNLNGIPIESRIQANAITAEELLARQGLSDREREYWRKAASGEVRLVSLNPQDFRIIEMLGEIGPQTTFAATFLPGTTASMDKFFEGGPQAVGSYLAGEKAGSKGVVFVYKDGPWATWVGERSNRSEQFAKSAGEQVARFQHEVVERDPVLSRKKLIGVGHSAGLSCLTASENAGAHFRMVFSLGGSWIAPGWSQQPGTEYHHLQYDQDMINRLDHLGKYETPHAHPEQFAPHVFPGNGQGELRGHGRIAEDERTNWDPLAEIVDIIEERNGTQNRAATYGRHGAEHRNRG</sequence>
<protein>
    <recommendedName>
        <fullName evidence="3">Alpha/beta hydrolase</fullName>
    </recommendedName>
</protein>
<accession>A0A934QEN0</accession>
<dbReference type="RefSeq" id="WP_200132276.1">
    <property type="nucleotide sequence ID" value="NZ_JAEHOI010000007.1"/>
</dbReference>
<evidence type="ECO:0000313" key="1">
    <source>
        <dbReference type="EMBL" id="MBK0422064.1"/>
    </source>
</evidence>
<proteinExistence type="predicted"/>
<comment type="caution">
    <text evidence="1">The sequence shown here is derived from an EMBL/GenBank/DDBJ whole genome shotgun (WGS) entry which is preliminary data.</text>
</comment>
<name>A0A934QEN0_9MICO</name>